<sequence>MGRGTAVAKSIGMAMIEPLETQINATLDQTAFLFGIEFSAFVLAQVLFQAVIGSMSDRYGRKPFILGALVVLVPSVLAQGIVTTPLGLALARFVQGIAAAAVFAPAMALAGDLARGRNSGTTLSVLTMAFGLGTAVGPLSAGYLVEIHVPFGTTYAAPFALGAALAVVGFVLVYTQVDETVTSGAGGSTEPESVATD</sequence>
<feature type="transmembrane region" description="Helical" evidence="1">
    <location>
        <begin position="88"/>
        <end position="111"/>
    </location>
</feature>
<dbReference type="GO" id="GO:0022857">
    <property type="term" value="F:transmembrane transporter activity"/>
    <property type="evidence" value="ECO:0007669"/>
    <property type="project" value="InterPro"/>
</dbReference>
<dbReference type="PANTHER" id="PTHR23518">
    <property type="entry name" value="C-METHYLTRANSFERASE"/>
    <property type="match status" value="1"/>
</dbReference>
<dbReference type="AlphaFoldDB" id="A0A830GES7"/>
<evidence type="ECO:0000313" key="4">
    <source>
        <dbReference type="Proteomes" id="UP000608850"/>
    </source>
</evidence>
<gene>
    <name evidence="3" type="ORF">GCM10009021_27600</name>
</gene>
<protein>
    <recommendedName>
        <fullName evidence="2">Major facilitator superfamily (MFS) profile domain-containing protein</fullName>
    </recommendedName>
</protein>
<feature type="transmembrane region" description="Helical" evidence="1">
    <location>
        <begin position="155"/>
        <end position="174"/>
    </location>
</feature>
<dbReference type="InterPro" id="IPR020846">
    <property type="entry name" value="MFS_dom"/>
</dbReference>
<dbReference type="InterPro" id="IPR011701">
    <property type="entry name" value="MFS"/>
</dbReference>
<dbReference type="Pfam" id="PF07690">
    <property type="entry name" value="MFS_1"/>
    <property type="match status" value="1"/>
</dbReference>
<organism evidence="3 4">
    <name type="scientific">Halarchaeum nitratireducens</name>
    <dbReference type="NCBI Taxonomy" id="489913"/>
    <lineage>
        <taxon>Archaea</taxon>
        <taxon>Methanobacteriati</taxon>
        <taxon>Methanobacteriota</taxon>
        <taxon>Stenosarchaea group</taxon>
        <taxon>Halobacteria</taxon>
        <taxon>Halobacteriales</taxon>
        <taxon>Halobacteriaceae</taxon>
    </lineage>
</organism>
<dbReference type="InterPro" id="IPR036259">
    <property type="entry name" value="MFS_trans_sf"/>
</dbReference>
<feature type="domain" description="Major facilitator superfamily (MFS) profile" evidence="2">
    <location>
        <begin position="1"/>
        <end position="197"/>
    </location>
</feature>
<comment type="caution">
    <text evidence="3">The sequence shown here is derived from an EMBL/GenBank/DDBJ whole genome shotgun (WGS) entry which is preliminary data.</text>
</comment>
<dbReference type="OrthoDB" id="117970at2157"/>
<keyword evidence="1" id="KW-0472">Membrane</keyword>
<evidence type="ECO:0000256" key="1">
    <source>
        <dbReference type="SAM" id="Phobius"/>
    </source>
</evidence>
<name>A0A830GES7_9EURY</name>
<dbReference type="Proteomes" id="UP000608850">
    <property type="component" value="Unassembled WGS sequence"/>
</dbReference>
<dbReference type="PROSITE" id="PS50850">
    <property type="entry name" value="MFS"/>
    <property type="match status" value="1"/>
</dbReference>
<reference evidence="3 4" key="1">
    <citation type="journal article" date="2019" name="Int. J. Syst. Evol. Microbiol.">
        <title>The Global Catalogue of Microorganisms (GCM) 10K type strain sequencing project: providing services to taxonomists for standard genome sequencing and annotation.</title>
        <authorList>
            <consortium name="The Broad Institute Genomics Platform"/>
            <consortium name="The Broad Institute Genome Sequencing Center for Infectious Disease"/>
            <person name="Wu L."/>
            <person name="Ma J."/>
        </authorList>
    </citation>
    <scope>NUCLEOTIDE SEQUENCE [LARGE SCALE GENOMIC DNA]</scope>
    <source>
        <strain evidence="3 4">JCM 16331</strain>
    </source>
</reference>
<evidence type="ECO:0000259" key="2">
    <source>
        <dbReference type="PROSITE" id="PS50850"/>
    </source>
</evidence>
<keyword evidence="1" id="KW-1133">Transmembrane helix</keyword>
<feature type="transmembrane region" description="Helical" evidence="1">
    <location>
        <begin position="64"/>
        <end position="82"/>
    </location>
</feature>
<dbReference type="Gene3D" id="1.20.1250.20">
    <property type="entry name" value="MFS general substrate transporter like domains"/>
    <property type="match status" value="1"/>
</dbReference>
<evidence type="ECO:0000313" key="3">
    <source>
        <dbReference type="EMBL" id="GGN24281.1"/>
    </source>
</evidence>
<proteinExistence type="predicted"/>
<feature type="transmembrane region" description="Helical" evidence="1">
    <location>
        <begin position="123"/>
        <end position="143"/>
    </location>
</feature>
<dbReference type="SUPFAM" id="SSF103473">
    <property type="entry name" value="MFS general substrate transporter"/>
    <property type="match status" value="1"/>
</dbReference>
<accession>A0A830GES7</accession>
<keyword evidence="4" id="KW-1185">Reference proteome</keyword>
<dbReference type="EMBL" id="BMOQ01000008">
    <property type="protein sequence ID" value="GGN24281.1"/>
    <property type="molecule type" value="Genomic_DNA"/>
</dbReference>
<dbReference type="PANTHER" id="PTHR23518:SF2">
    <property type="entry name" value="MAJOR FACILITATOR SUPERFAMILY TRANSPORTER"/>
    <property type="match status" value="1"/>
</dbReference>
<keyword evidence="1" id="KW-0812">Transmembrane</keyword>
<feature type="transmembrane region" description="Helical" evidence="1">
    <location>
        <begin position="31"/>
        <end position="52"/>
    </location>
</feature>